<feature type="transmembrane region" description="Helical" evidence="1">
    <location>
        <begin position="83"/>
        <end position="103"/>
    </location>
</feature>
<evidence type="ECO:0000256" key="1">
    <source>
        <dbReference type="SAM" id="Phobius"/>
    </source>
</evidence>
<dbReference type="Proteomes" id="UP000298264">
    <property type="component" value="Unassembled WGS sequence"/>
</dbReference>
<keyword evidence="1" id="KW-0472">Membrane</keyword>
<name>A0A4R9LRB8_9LEPT</name>
<keyword evidence="3" id="KW-1185">Reference proteome</keyword>
<accession>A0A4R9LRB8</accession>
<organism evidence="2 3">
    <name type="scientific">Leptospira ilyithenensis</name>
    <dbReference type="NCBI Taxonomy" id="2484901"/>
    <lineage>
        <taxon>Bacteria</taxon>
        <taxon>Pseudomonadati</taxon>
        <taxon>Spirochaetota</taxon>
        <taxon>Spirochaetia</taxon>
        <taxon>Leptospirales</taxon>
        <taxon>Leptospiraceae</taxon>
        <taxon>Leptospira</taxon>
    </lineage>
</organism>
<reference evidence="2" key="1">
    <citation type="journal article" date="2019" name="PLoS Negl. Trop. Dis.">
        <title>Revisiting the worldwide diversity of Leptospira species in the environment.</title>
        <authorList>
            <person name="Vincent A.T."/>
            <person name="Schiettekatte O."/>
            <person name="Bourhy P."/>
            <person name="Veyrier F.J."/>
            <person name="Picardeau M."/>
        </authorList>
    </citation>
    <scope>NUCLEOTIDE SEQUENCE [LARGE SCALE GENOMIC DNA]</scope>
    <source>
        <strain evidence="2">201400974</strain>
    </source>
</reference>
<dbReference type="AlphaFoldDB" id="A0A4R9LRB8"/>
<comment type="caution">
    <text evidence="2">The sequence shown here is derived from an EMBL/GenBank/DDBJ whole genome shotgun (WGS) entry which is preliminary data.</text>
</comment>
<evidence type="ECO:0000313" key="3">
    <source>
        <dbReference type="Proteomes" id="UP000298264"/>
    </source>
</evidence>
<gene>
    <name evidence="2" type="ORF">EHS11_07770</name>
</gene>
<dbReference type="InterPro" id="IPR045781">
    <property type="entry name" value="SxtJ"/>
</dbReference>
<proteinExistence type="predicted"/>
<keyword evidence="1" id="KW-1133">Transmembrane helix</keyword>
<sequence>MSSKKIEPTPSDLRKFAYIVGGVVTLVFGLAIPYLNHGSWNQNLVGIGLVLVLFGTVLPKILYWPYHLWMLIGEVLGWINTRIILSVIFFLLFTPIGLIKRLFGSDSLKRKLDADATSYRIIPPERTTNHMERPF</sequence>
<keyword evidence="1" id="KW-0812">Transmembrane</keyword>
<protein>
    <recommendedName>
        <fullName evidence="4">SxtJ</fullName>
    </recommendedName>
</protein>
<evidence type="ECO:0000313" key="2">
    <source>
        <dbReference type="EMBL" id="TGN11053.1"/>
    </source>
</evidence>
<feature type="transmembrane region" description="Helical" evidence="1">
    <location>
        <begin position="16"/>
        <end position="35"/>
    </location>
</feature>
<dbReference type="Pfam" id="PF19588">
    <property type="entry name" value="SxtJ"/>
    <property type="match status" value="1"/>
</dbReference>
<dbReference type="RefSeq" id="WP_135763810.1">
    <property type="nucleotide sequence ID" value="NZ_RQHV01000042.1"/>
</dbReference>
<dbReference type="EMBL" id="RQHV01000042">
    <property type="protein sequence ID" value="TGN11053.1"/>
    <property type="molecule type" value="Genomic_DNA"/>
</dbReference>
<feature type="transmembrane region" description="Helical" evidence="1">
    <location>
        <begin position="44"/>
        <end position="63"/>
    </location>
</feature>
<evidence type="ECO:0008006" key="4">
    <source>
        <dbReference type="Google" id="ProtNLM"/>
    </source>
</evidence>
<dbReference type="OrthoDB" id="9790341at2"/>